<proteinExistence type="inferred from homology"/>
<dbReference type="CDD" id="cd15904">
    <property type="entry name" value="TSPO_MBR"/>
    <property type="match status" value="1"/>
</dbReference>
<dbReference type="Gene3D" id="1.20.1260.100">
    <property type="entry name" value="TspO/MBR protein"/>
    <property type="match status" value="1"/>
</dbReference>
<dbReference type="RefSeq" id="WP_183276642.1">
    <property type="nucleotide sequence ID" value="NZ_BLZR01000001.1"/>
</dbReference>
<dbReference type="AlphaFoldDB" id="A0A6V8SJP0"/>
<keyword evidence="4 6" id="KW-1133">Transmembrane helix</keyword>
<feature type="transmembrane region" description="Helical" evidence="6">
    <location>
        <begin position="109"/>
        <end position="129"/>
    </location>
</feature>
<gene>
    <name evidence="7" type="ORF">bsdtw1_01184</name>
</gene>
<dbReference type="InterPro" id="IPR004307">
    <property type="entry name" value="TspO_MBR"/>
</dbReference>
<comment type="similarity">
    <text evidence="2">Belongs to the TspO/BZRP family.</text>
</comment>
<keyword evidence="8" id="KW-1185">Reference proteome</keyword>
<dbReference type="Pfam" id="PF03073">
    <property type="entry name" value="TspO_MBR"/>
    <property type="match status" value="1"/>
</dbReference>
<name>A0A6V8SJP0_9CLOT</name>
<keyword evidence="5 6" id="KW-0472">Membrane</keyword>
<comment type="subcellular location">
    <subcellularLocation>
        <location evidence="1">Membrane</location>
        <topology evidence="1">Multi-pass membrane protein</topology>
    </subcellularLocation>
</comment>
<dbReference type="FunFam" id="1.20.1260.100:FF:000001">
    <property type="entry name" value="translocator protein 2"/>
    <property type="match status" value="1"/>
</dbReference>
<accession>A0A6V8SJP0</accession>
<dbReference type="PANTHER" id="PTHR10057">
    <property type="entry name" value="PERIPHERAL-TYPE BENZODIAZEPINE RECEPTOR"/>
    <property type="match status" value="1"/>
</dbReference>
<sequence>MSFLKVNNKFNIGDLIISILISLGGGVMIGFFTNDADKQYVNLNKPIFSPPSWVFPLVWAVLYILIGIAAYRIYELRKQGKNTKNALVYYYIQLILNFLWPIIFFKLKLYGVAFIELVVLIIFIFITIIKFFKVDKVAGFLMLPYILWCLYASILNLFVWIMNEM</sequence>
<evidence type="ECO:0000256" key="6">
    <source>
        <dbReference type="SAM" id="Phobius"/>
    </source>
</evidence>
<feature type="transmembrane region" description="Helical" evidence="6">
    <location>
        <begin position="53"/>
        <end position="74"/>
    </location>
</feature>
<evidence type="ECO:0000313" key="7">
    <source>
        <dbReference type="EMBL" id="GFP75113.1"/>
    </source>
</evidence>
<evidence type="ECO:0000256" key="2">
    <source>
        <dbReference type="ARBA" id="ARBA00007524"/>
    </source>
</evidence>
<dbReference type="PANTHER" id="PTHR10057:SF0">
    <property type="entry name" value="TRANSLOCATOR PROTEIN"/>
    <property type="match status" value="1"/>
</dbReference>
<evidence type="ECO:0000256" key="4">
    <source>
        <dbReference type="ARBA" id="ARBA00022989"/>
    </source>
</evidence>
<organism evidence="7 8">
    <name type="scientific">Clostridium fungisolvens</name>
    <dbReference type="NCBI Taxonomy" id="1604897"/>
    <lineage>
        <taxon>Bacteria</taxon>
        <taxon>Bacillati</taxon>
        <taxon>Bacillota</taxon>
        <taxon>Clostridia</taxon>
        <taxon>Eubacteriales</taxon>
        <taxon>Clostridiaceae</taxon>
        <taxon>Clostridium</taxon>
    </lineage>
</organism>
<protein>
    <submittedName>
        <fullName evidence="7">Tryptophan-rich sensory protein</fullName>
    </submittedName>
</protein>
<dbReference type="Proteomes" id="UP000580568">
    <property type="component" value="Unassembled WGS sequence"/>
</dbReference>
<keyword evidence="3 6" id="KW-0812">Transmembrane</keyword>
<feature type="transmembrane region" description="Helical" evidence="6">
    <location>
        <begin position="141"/>
        <end position="162"/>
    </location>
</feature>
<feature type="transmembrane region" description="Helical" evidence="6">
    <location>
        <begin position="12"/>
        <end position="33"/>
    </location>
</feature>
<feature type="transmembrane region" description="Helical" evidence="6">
    <location>
        <begin position="86"/>
        <end position="103"/>
    </location>
</feature>
<reference evidence="7 8" key="1">
    <citation type="submission" date="2020-07" db="EMBL/GenBank/DDBJ databases">
        <title>A new beta-1,3-glucan-decomposing anaerobic bacterium isolated from anoxic soil subjected to biological soil disinfestation.</title>
        <authorList>
            <person name="Ueki A."/>
            <person name="Tonouchi A."/>
        </authorList>
    </citation>
    <scope>NUCLEOTIDE SEQUENCE [LARGE SCALE GENOMIC DNA]</scope>
    <source>
        <strain evidence="7 8">TW1</strain>
    </source>
</reference>
<dbReference type="EMBL" id="BLZR01000001">
    <property type="protein sequence ID" value="GFP75113.1"/>
    <property type="molecule type" value="Genomic_DNA"/>
</dbReference>
<comment type="caution">
    <text evidence="7">The sequence shown here is derived from an EMBL/GenBank/DDBJ whole genome shotgun (WGS) entry which is preliminary data.</text>
</comment>
<evidence type="ECO:0000256" key="5">
    <source>
        <dbReference type="ARBA" id="ARBA00023136"/>
    </source>
</evidence>
<evidence type="ECO:0000256" key="1">
    <source>
        <dbReference type="ARBA" id="ARBA00004141"/>
    </source>
</evidence>
<evidence type="ECO:0000256" key="3">
    <source>
        <dbReference type="ARBA" id="ARBA00022692"/>
    </source>
</evidence>
<dbReference type="GO" id="GO:0033013">
    <property type="term" value="P:tetrapyrrole metabolic process"/>
    <property type="evidence" value="ECO:0007669"/>
    <property type="project" value="UniProtKB-ARBA"/>
</dbReference>
<dbReference type="GO" id="GO:0016020">
    <property type="term" value="C:membrane"/>
    <property type="evidence" value="ECO:0007669"/>
    <property type="project" value="UniProtKB-SubCell"/>
</dbReference>
<dbReference type="InterPro" id="IPR038330">
    <property type="entry name" value="TspO/MBR-related_sf"/>
</dbReference>
<evidence type="ECO:0000313" key="8">
    <source>
        <dbReference type="Proteomes" id="UP000580568"/>
    </source>
</evidence>
<dbReference type="PIRSF" id="PIRSF005859">
    <property type="entry name" value="PBR"/>
    <property type="match status" value="1"/>
</dbReference>